<evidence type="ECO:0000256" key="3">
    <source>
        <dbReference type="SAM" id="MobiDB-lite"/>
    </source>
</evidence>
<dbReference type="InterPro" id="IPR013923">
    <property type="entry name" value="Autophagy-rel_prot_16_dom"/>
</dbReference>
<protein>
    <recommendedName>
        <fullName evidence="4">Autophagy-related protein 16 domain-containing protein</fullName>
    </recommendedName>
</protein>
<dbReference type="EMBL" id="GL883140">
    <property type="protein sequence ID" value="EGG01131.1"/>
    <property type="molecule type" value="Genomic_DNA"/>
</dbReference>
<evidence type="ECO:0000259" key="4">
    <source>
        <dbReference type="Pfam" id="PF08614"/>
    </source>
</evidence>
<accession>F4S287</accession>
<sequence>MSWPEAIQQALERRDAQEKAYNRRLAQQTTILKERNASLLKASTSVSGNGGGPNGRNQTGDISVARAYTASLEAQLATLRDEMTGMYKTQSQNAQRLLVMNETLRERDERSRAEEEELRLVRTEVARLRERVANHAEAMKEKDRQIQSVLDELATLQLEHSVLQETNTKLRQDNAGLVQRWLDQRLAEATRMNDANQFLLDAEKKGLPSHEPNPSSDQPNPPDP</sequence>
<dbReference type="RefSeq" id="XP_007415481.1">
    <property type="nucleotide sequence ID" value="XM_007415419.1"/>
</dbReference>
<dbReference type="VEuPathDB" id="FungiDB:MELLADRAFT_92629"/>
<keyword evidence="2" id="KW-0175">Coiled coil</keyword>
<comment type="similarity">
    <text evidence="1">Belongs to the ATG16 family.</text>
</comment>
<gene>
    <name evidence="5" type="ORF">MELLADRAFT_92629</name>
</gene>
<reference evidence="6" key="1">
    <citation type="journal article" date="2011" name="Proc. Natl. Acad. Sci. U.S.A.">
        <title>Obligate biotrophy features unraveled by the genomic analysis of rust fungi.</title>
        <authorList>
            <person name="Duplessis S."/>
            <person name="Cuomo C.A."/>
            <person name="Lin Y.-C."/>
            <person name="Aerts A."/>
            <person name="Tisserant E."/>
            <person name="Veneault-Fourrey C."/>
            <person name="Joly D.L."/>
            <person name="Hacquard S."/>
            <person name="Amselem J."/>
            <person name="Cantarel B.L."/>
            <person name="Chiu R."/>
            <person name="Coutinho P.M."/>
            <person name="Feau N."/>
            <person name="Field M."/>
            <person name="Frey P."/>
            <person name="Gelhaye E."/>
            <person name="Goldberg J."/>
            <person name="Grabherr M.G."/>
            <person name="Kodira C.D."/>
            <person name="Kohler A."/>
            <person name="Kuees U."/>
            <person name="Lindquist E.A."/>
            <person name="Lucas S.M."/>
            <person name="Mago R."/>
            <person name="Mauceli E."/>
            <person name="Morin E."/>
            <person name="Murat C."/>
            <person name="Pangilinan J.L."/>
            <person name="Park R."/>
            <person name="Pearson M."/>
            <person name="Quesneville H."/>
            <person name="Rouhier N."/>
            <person name="Sakthikumar S."/>
            <person name="Salamov A.A."/>
            <person name="Schmutz J."/>
            <person name="Selles B."/>
            <person name="Shapiro H."/>
            <person name="Tanguay P."/>
            <person name="Tuskan G.A."/>
            <person name="Henrissat B."/>
            <person name="Van de Peer Y."/>
            <person name="Rouze P."/>
            <person name="Ellis J.G."/>
            <person name="Dodds P.N."/>
            <person name="Schein J.E."/>
            <person name="Zhong S."/>
            <person name="Hamelin R.C."/>
            <person name="Grigoriev I.V."/>
            <person name="Szabo L.J."/>
            <person name="Martin F."/>
        </authorList>
    </citation>
    <scope>NUCLEOTIDE SEQUENCE [LARGE SCALE GENOMIC DNA]</scope>
    <source>
        <strain evidence="6">98AG31 / pathotype 3-4-7</strain>
    </source>
</reference>
<feature type="region of interest" description="Disordered" evidence="3">
    <location>
        <begin position="201"/>
        <end position="224"/>
    </location>
</feature>
<dbReference type="STRING" id="747676.F4S287"/>
<dbReference type="eggNOG" id="ENOG502S5CU">
    <property type="taxonomic scope" value="Eukaryota"/>
</dbReference>
<feature type="coiled-coil region" evidence="2">
    <location>
        <begin position="111"/>
        <end position="173"/>
    </location>
</feature>
<proteinExistence type="inferred from homology"/>
<dbReference type="KEGG" id="mlr:MELLADRAFT_92629"/>
<evidence type="ECO:0000313" key="5">
    <source>
        <dbReference type="EMBL" id="EGG01131.1"/>
    </source>
</evidence>
<dbReference type="OrthoDB" id="8949486at2759"/>
<keyword evidence="6" id="KW-1185">Reference proteome</keyword>
<name>F4S287_MELLP</name>
<feature type="domain" description="Autophagy-related protein 16" evidence="4">
    <location>
        <begin position="7"/>
        <end position="193"/>
    </location>
</feature>
<dbReference type="Pfam" id="PF08614">
    <property type="entry name" value="ATG16"/>
    <property type="match status" value="1"/>
</dbReference>
<organism evidence="6">
    <name type="scientific">Melampsora larici-populina (strain 98AG31 / pathotype 3-4-7)</name>
    <name type="common">Poplar leaf rust fungus</name>
    <dbReference type="NCBI Taxonomy" id="747676"/>
    <lineage>
        <taxon>Eukaryota</taxon>
        <taxon>Fungi</taxon>
        <taxon>Dikarya</taxon>
        <taxon>Basidiomycota</taxon>
        <taxon>Pucciniomycotina</taxon>
        <taxon>Pucciniomycetes</taxon>
        <taxon>Pucciniales</taxon>
        <taxon>Melampsoraceae</taxon>
        <taxon>Melampsora</taxon>
    </lineage>
</organism>
<dbReference type="GeneID" id="18936314"/>
<evidence type="ECO:0000256" key="1">
    <source>
        <dbReference type="ARBA" id="ARBA00005331"/>
    </source>
</evidence>
<evidence type="ECO:0000256" key="2">
    <source>
        <dbReference type="SAM" id="Coils"/>
    </source>
</evidence>
<dbReference type="Proteomes" id="UP000001072">
    <property type="component" value="Unassembled WGS sequence"/>
</dbReference>
<evidence type="ECO:0000313" key="6">
    <source>
        <dbReference type="Proteomes" id="UP000001072"/>
    </source>
</evidence>
<dbReference type="InParanoid" id="F4S287"/>
<dbReference type="HOGENOM" id="CLU_081023_1_1_1"/>
<dbReference type="CDD" id="cd22887">
    <property type="entry name" value="Atg16_CCD"/>
    <property type="match status" value="1"/>
</dbReference>
<dbReference type="AlphaFoldDB" id="F4S287"/>
<dbReference type="Gene3D" id="1.20.5.170">
    <property type="match status" value="1"/>
</dbReference>